<protein>
    <submittedName>
        <fullName evidence="1">Uncharacterized protein</fullName>
    </submittedName>
</protein>
<reference evidence="1 2" key="1">
    <citation type="journal article" date="2021" name="Hortic Res">
        <title>High-quality reference genome and annotation aids understanding of berry development for evergreen blueberry (Vaccinium darrowii).</title>
        <authorList>
            <person name="Yu J."/>
            <person name="Hulse-Kemp A.M."/>
            <person name="Babiker E."/>
            <person name="Staton M."/>
        </authorList>
    </citation>
    <scope>NUCLEOTIDE SEQUENCE [LARGE SCALE GENOMIC DNA]</scope>
    <source>
        <strain evidence="2">cv. NJ 8807/NJ 8810</strain>
        <tissue evidence="1">Young leaf</tissue>
    </source>
</reference>
<dbReference type="Proteomes" id="UP000828048">
    <property type="component" value="Chromosome 2"/>
</dbReference>
<evidence type="ECO:0000313" key="1">
    <source>
        <dbReference type="EMBL" id="KAH7833094.1"/>
    </source>
</evidence>
<accession>A0ACB7WX85</accession>
<evidence type="ECO:0000313" key="2">
    <source>
        <dbReference type="Proteomes" id="UP000828048"/>
    </source>
</evidence>
<keyword evidence="2" id="KW-1185">Reference proteome</keyword>
<comment type="caution">
    <text evidence="1">The sequence shown here is derived from an EMBL/GenBank/DDBJ whole genome shotgun (WGS) entry which is preliminary data.</text>
</comment>
<name>A0ACB7WX85_9ERIC</name>
<proteinExistence type="predicted"/>
<sequence>MVIYAPISVSLFSVLSFTTLISLLISSVRSTRMDGQPFPIEEATITDINQAFTENKLTSRQLVDFYLTRISELNPVLRSVVEVNPDARDLADEADRQREGNRGRRSLGGLHGIPVLLKDSISTKDKLNTTAGSHALVGSTVARDAGVVERLRKAGAVVLGKASMSEWYRIRSLDGLPNGWCARAGQGVNPYVPSESPCGSSSGSAISVAVNMVAVSLGTETHSSIICPSDHNSVVGLKPTVGLTSRAGVIPCAPRWDTIGPICRTVADAVRVLDVIAGFDPRDDEATREVSKFIPAGGYYQFLNEEGLKGKRLGVVRSPFVDNLHDPTMATTFDDHLNTLRKRGAIVVDNLHIANIDKILNPGHSGELTVMVADFKTSINAYLKELIDSPVRSLSDIIAFNENNPELEQLAEYGQHTFIEAEGTSGIGEKEREALEMMEKLSKEGFEKMMKENELDAMVTLGSRATPIFAIGGYPAITVPAGYGSDGMPFGICFGGLKGTEPKLIEIAYGFEKSTNVRRPPSSMLAELSNKASL</sequence>
<dbReference type="EMBL" id="CM037152">
    <property type="protein sequence ID" value="KAH7833094.1"/>
    <property type="molecule type" value="Genomic_DNA"/>
</dbReference>
<gene>
    <name evidence="1" type="ORF">Vadar_003092</name>
</gene>
<organism evidence="1 2">
    <name type="scientific">Vaccinium darrowii</name>
    <dbReference type="NCBI Taxonomy" id="229202"/>
    <lineage>
        <taxon>Eukaryota</taxon>
        <taxon>Viridiplantae</taxon>
        <taxon>Streptophyta</taxon>
        <taxon>Embryophyta</taxon>
        <taxon>Tracheophyta</taxon>
        <taxon>Spermatophyta</taxon>
        <taxon>Magnoliopsida</taxon>
        <taxon>eudicotyledons</taxon>
        <taxon>Gunneridae</taxon>
        <taxon>Pentapetalae</taxon>
        <taxon>asterids</taxon>
        <taxon>Ericales</taxon>
        <taxon>Ericaceae</taxon>
        <taxon>Vaccinioideae</taxon>
        <taxon>Vaccinieae</taxon>
        <taxon>Vaccinium</taxon>
    </lineage>
</organism>